<feature type="domain" description="Calpain catalytic" evidence="7">
    <location>
        <begin position="286"/>
        <end position="562"/>
    </location>
</feature>
<evidence type="ECO:0000313" key="8">
    <source>
        <dbReference type="EMBL" id="EGD79039.1"/>
    </source>
</evidence>
<evidence type="ECO:0000256" key="4">
    <source>
        <dbReference type="PIRSR" id="PIRSR622684-1"/>
    </source>
</evidence>
<evidence type="ECO:0000256" key="6">
    <source>
        <dbReference type="SAM" id="MobiDB-lite"/>
    </source>
</evidence>
<dbReference type="Gene3D" id="2.60.120.380">
    <property type="match status" value="2"/>
</dbReference>
<dbReference type="KEGG" id="sre:PTSG_02007"/>
<keyword evidence="9" id="KW-1185">Reference proteome</keyword>
<keyword evidence="1 5" id="KW-0645">Protease</keyword>
<dbReference type="GO" id="GO:0004198">
    <property type="term" value="F:calcium-dependent cysteine-type endopeptidase activity"/>
    <property type="evidence" value="ECO:0007669"/>
    <property type="project" value="InterPro"/>
</dbReference>
<dbReference type="STRING" id="946362.F2TZL5"/>
<dbReference type="SUPFAM" id="SSF54001">
    <property type="entry name" value="Cysteine proteinases"/>
    <property type="match status" value="1"/>
</dbReference>
<dbReference type="InterPro" id="IPR022683">
    <property type="entry name" value="Calpain_III"/>
</dbReference>
<reference evidence="8" key="1">
    <citation type="submission" date="2009-08" db="EMBL/GenBank/DDBJ databases">
        <title>Annotation of Salpingoeca rosetta.</title>
        <authorList>
            <consortium name="The Broad Institute Genome Sequencing Platform"/>
            <person name="Russ C."/>
            <person name="Cuomo C."/>
            <person name="Burger G."/>
            <person name="Gray M.W."/>
            <person name="Holland P.W.H."/>
            <person name="King N."/>
            <person name="Lang F.B.F."/>
            <person name="Roger A.J."/>
            <person name="Ruiz-Trillo I."/>
            <person name="Young S.K."/>
            <person name="Zeng Q."/>
            <person name="Gargeya S."/>
            <person name="Alvarado L."/>
            <person name="Berlin A."/>
            <person name="Chapman S.B."/>
            <person name="Chen Z."/>
            <person name="Freedman E."/>
            <person name="Gellesch M."/>
            <person name="Goldberg J."/>
            <person name="Griggs A."/>
            <person name="Gujja S."/>
            <person name="Heilman E."/>
            <person name="Heiman D."/>
            <person name="Howarth C."/>
            <person name="Mehta T."/>
            <person name="Neiman D."/>
            <person name="Pearson M."/>
            <person name="Roberts A."/>
            <person name="Saif S."/>
            <person name="Shea T."/>
            <person name="Shenoy N."/>
            <person name="Sisk P."/>
            <person name="Stolte C."/>
            <person name="Sykes S."/>
            <person name="White J."/>
            <person name="Yandava C."/>
            <person name="Haas B."/>
            <person name="Nusbaum C."/>
            <person name="Birren B."/>
        </authorList>
    </citation>
    <scope>NUCLEOTIDE SEQUENCE [LARGE SCALE GENOMIC DNA]</scope>
    <source>
        <strain evidence="8">ATCC 50818</strain>
    </source>
</reference>
<feature type="active site" evidence="4 5">
    <location>
        <position position="480"/>
    </location>
</feature>
<evidence type="ECO:0000256" key="3">
    <source>
        <dbReference type="ARBA" id="ARBA00022807"/>
    </source>
</evidence>
<feature type="active site" evidence="4 5">
    <location>
        <position position="500"/>
    </location>
</feature>
<dbReference type="AlphaFoldDB" id="F2TZL5"/>
<dbReference type="PRINTS" id="PR00704">
    <property type="entry name" value="CALPAIN"/>
</dbReference>
<dbReference type="CDD" id="cd00044">
    <property type="entry name" value="CysPc"/>
    <property type="match status" value="1"/>
</dbReference>
<evidence type="ECO:0000256" key="1">
    <source>
        <dbReference type="ARBA" id="ARBA00022670"/>
    </source>
</evidence>
<dbReference type="PROSITE" id="PS50203">
    <property type="entry name" value="CALPAIN_CAT"/>
    <property type="match status" value="1"/>
</dbReference>
<dbReference type="Proteomes" id="UP000007799">
    <property type="component" value="Unassembled WGS sequence"/>
</dbReference>
<dbReference type="SMART" id="SM00720">
    <property type="entry name" value="calpain_III"/>
    <property type="match status" value="1"/>
</dbReference>
<dbReference type="InterPro" id="IPR038765">
    <property type="entry name" value="Papain-like_cys_pep_sf"/>
</dbReference>
<dbReference type="MEROPS" id="C02.029"/>
<dbReference type="PANTHER" id="PTHR46143:SF1">
    <property type="entry name" value="CALPAIN-7"/>
    <property type="match status" value="1"/>
</dbReference>
<dbReference type="PANTHER" id="PTHR46143">
    <property type="entry name" value="CALPAIN-7"/>
    <property type="match status" value="1"/>
</dbReference>
<dbReference type="GeneID" id="16078591"/>
<dbReference type="InterPro" id="IPR022684">
    <property type="entry name" value="Calpain_cysteine_protease"/>
</dbReference>
<feature type="compositionally biased region" description="Low complexity" evidence="6">
    <location>
        <begin position="193"/>
        <end position="204"/>
    </location>
</feature>
<keyword evidence="3 5" id="KW-0788">Thiol protease</keyword>
<dbReference type="SMART" id="SM00230">
    <property type="entry name" value="CysPc"/>
    <property type="match status" value="1"/>
</dbReference>
<evidence type="ECO:0000256" key="2">
    <source>
        <dbReference type="ARBA" id="ARBA00022801"/>
    </source>
</evidence>
<evidence type="ECO:0000259" key="7">
    <source>
        <dbReference type="PROSITE" id="PS50203"/>
    </source>
</evidence>
<organism evidence="9">
    <name type="scientific">Salpingoeca rosetta (strain ATCC 50818 / BSB-021)</name>
    <dbReference type="NCBI Taxonomy" id="946362"/>
    <lineage>
        <taxon>Eukaryota</taxon>
        <taxon>Choanoflagellata</taxon>
        <taxon>Craspedida</taxon>
        <taxon>Salpingoecidae</taxon>
        <taxon>Salpingoeca</taxon>
    </lineage>
</organism>
<gene>
    <name evidence="8" type="ORF">PTSG_02007</name>
</gene>
<evidence type="ECO:0000313" key="9">
    <source>
        <dbReference type="Proteomes" id="UP000007799"/>
    </source>
</evidence>
<proteinExistence type="predicted"/>
<dbReference type="Gene3D" id="3.90.70.10">
    <property type="entry name" value="Cysteine proteinases"/>
    <property type="match status" value="1"/>
</dbReference>
<dbReference type="RefSeq" id="XP_004997995.1">
    <property type="nucleotide sequence ID" value="XM_004997938.1"/>
</dbReference>
<dbReference type="InParanoid" id="F2TZL5"/>
<accession>F2TZL5</accession>
<dbReference type="InterPro" id="IPR036181">
    <property type="entry name" value="MIT_dom_sf"/>
</dbReference>
<dbReference type="InterPro" id="IPR051297">
    <property type="entry name" value="PalB/RIM13"/>
</dbReference>
<dbReference type="SUPFAM" id="SSF116846">
    <property type="entry name" value="MIT domain"/>
    <property type="match status" value="2"/>
</dbReference>
<dbReference type="InterPro" id="IPR036213">
    <property type="entry name" value="Calpain_III_sf"/>
</dbReference>
<keyword evidence="2 5" id="KW-0378">Hydrolase</keyword>
<feature type="active site" evidence="4 5">
    <location>
        <position position="316"/>
    </location>
</feature>
<dbReference type="SUPFAM" id="SSF49758">
    <property type="entry name" value="Calpain large subunit, middle domain (domain III)"/>
    <property type="match status" value="2"/>
</dbReference>
<evidence type="ECO:0000256" key="5">
    <source>
        <dbReference type="PROSITE-ProRule" id="PRU00239"/>
    </source>
</evidence>
<sequence length="829" mass="93456">MEDVRKLLAMGSNAAQRACIADERGDRAEAGALYSQAARCMFRALALEPHFNKARELQDTALAYARRAEKLGYGQAPKTLPLDQAEQSSAQQAQQASAQDAAAEAAAQADAIAQKVERSGDAHLANAREYHVEAKFFQAEKAYIQAAETYLKARSATNNAELRKRIEEKADKALRGAEKLKHRHSASGELGHAAPASAAKPRPATVSQPKPKPKPSPPPSIDIGPSGEGLTDYEKEILKHTSNVNGVMYWPWSDEDATHNITNGLAKFKDPQGLLRLAPKQKALAKWKRPSSFCERPVVVHKIKSRNIKQTVVSDCSFVSSLAISADYENRHGQRLITKGIFPQDASGNPVYNQYGKYVVKLHFNGCWRRVVIDDFLPVSSASGELLCSYSADKNELWVSILEKAYMKVMGGYDFPGSNSSVDLHALTGWIPDRLPLKKCNDVEWKRLWEGLHSGQVLMTMATGNMSEADAERAGLVASHAYAVLDMRDVRGLRLVKLKNPWRHLRWKGRFSPHDTKSWTPALRKALQYDVEHAQENDDGEFWMDWQSVAHFFELIYMNWNPQRFPFVSTFHHCWNQQHGPSKDLYNMQYNPQFKLTVKTAHEAEVWVLLSRHITQIDDFADNKEFITLHVYRGMDRVFYPESAYKQGIKINSPHYLTKLRVPPGEQHYAIVVSQYEKTSTIRFSLKVYSTVDFDLKRMPHRYSNEVKTSDKWTRETAGGCQNDPQSYARNPMFAFTTPASTPPKSDTTPILIKLEAPRVYSVALALFDAEKKPITESDGYRPGFSKMEMGLQPSTTYHVVPATFRPGQEGPFFLTIGGTENIHPRRVR</sequence>
<dbReference type="OrthoDB" id="167576at2759"/>
<dbReference type="FunCoup" id="F2TZL5">
    <property type="interactions" value="1120"/>
</dbReference>
<feature type="region of interest" description="Disordered" evidence="6">
    <location>
        <begin position="176"/>
        <end position="228"/>
    </location>
</feature>
<dbReference type="EMBL" id="GL832957">
    <property type="protein sequence ID" value="EGD79039.1"/>
    <property type="molecule type" value="Genomic_DNA"/>
</dbReference>
<protein>
    <recommendedName>
        <fullName evidence="7">Calpain catalytic domain-containing protein</fullName>
    </recommendedName>
</protein>
<dbReference type="InterPro" id="IPR001300">
    <property type="entry name" value="Peptidase_C2_calpain_cat"/>
</dbReference>
<dbReference type="Pfam" id="PF00648">
    <property type="entry name" value="Peptidase_C2"/>
    <property type="match status" value="1"/>
</dbReference>
<dbReference type="eggNOG" id="KOG0045">
    <property type="taxonomic scope" value="Eukaryota"/>
</dbReference>
<name>F2TZL5_SALR5</name>
<dbReference type="GO" id="GO:0006508">
    <property type="term" value="P:proteolysis"/>
    <property type="evidence" value="ECO:0007669"/>
    <property type="project" value="UniProtKB-KW"/>
</dbReference>
<feature type="region of interest" description="Disordered" evidence="6">
    <location>
        <begin position="83"/>
        <end position="102"/>
    </location>
</feature>
<dbReference type="Gene3D" id="1.20.58.80">
    <property type="entry name" value="Phosphotransferase system, lactose/cellobiose-type IIA subunit"/>
    <property type="match status" value="1"/>
</dbReference>